<dbReference type="InterPro" id="IPR029063">
    <property type="entry name" value="SAM-dependent_MTases_sf"/>
</dbReference>
<dbReference type="GO" id="GO:0008757">
    <property type="term" value="F:S-adenosylmethionine-dependent methyltransferase activity"/>
    <property type="evidence" value="ECO:0007669"/>
    <property type="project" value="TreeGrafter"/>
</dbReference>
<dbReference type="InterPro" id="IPR050362">
    <property type="entry name" value="Cation-dep_OMT"/>
</dbReference>
<comment type="caution">
    <text evidence="1">The sequence shown here is derived from an EMBL/GenBank/DDBJ whole genome shotgun (WGS) entry which is preliminary data.</text>
</comment>
<dbReference type="EMBL" id="QPIZ01000008">
    <property type="protein sequence ID" value="RCW36683.1"/>
    <property type="molecule type" value="Genomic_DNA"/>
</dbReference>
<dbReference type="PANTHER" id="PTHR10509:SF14">
    <property type="entry name" value="CAFFEOYL-COA O-METHYLTRANSFERASE 3-RELATED"/>
    <property type="match status" value="1"/>
</dbReference>
<dbReference type="SUPFAM" id="SSF53335">
    <property type="entry name" value="S-adenosyl-L-methionine-dependent methyltransferases"/>
    <property type="match status" value="1"/>
</dbReference>
<name>A0A2T0XDH8_9BACT</name>
<dbReference type="RefSeq" id="WP_258176736.1">
    <property type="nucleotide sequence ID" value="NZ_PVTS01000013.1"/>
</dbReference>
<gene>
    <name evidence="1" type="ORF">DFO77_108125</name>
</gene>
<proteinExistence type="predicted"/>
<dbReference type="GO" id="GO:0032259">
    <property type="term" value="P:methylation"/>
    <property type="evidence" value="ECO:0007669"/>
    <property type="project" value="UniProtKB-KW"/>
</dbReference>
<sequence length="252" mass="29351">MLYWLKARYYKGFGIHSPFVFYLVRELFWESHPFYAFDKIDAARKMLLRNKQRVKVDTLGQPSVVSGNQKSIRNLAGQGSIPDKYGKLMFRLINKLECKKILELGTGIGMSTLYMALPSSRAKVLSIDGNRFLQQVASGLFEMTEVKNVRLFNGSFKEHLPLILNEPGSLDFVFFDGDHQCDSTLNYFEMCLQKIHNNSVFVFDDIHWSPEMEKAWLEIANRPEVTVSMDLYRIGIVFFREECTKQHYVVRY</sequence>
<dbReference type="PANTHER" id="PTHR10509">
    <property type="entry name" value="O-METHYLTRANSFERASE-RELATED"/>
    <property type="match status" value="1"/>
</dbReference>
<protein>
    <submittedName>
        <fullName evidence="1">Methyltransferase family protein</fullName>
    </submittedName>
</protein>
<keyword evidence="2" id="KW-1185">Reference proteome</keyword>
<dbReference type="CDD" id="cd02440">
    <property type="entry name" value="AdoMet_MTases"/>
    <property type="match status" value="1"/>
</dbReference>
<dbReference type="Pfam" id="PF13578">
    <property type="entry name" value="Methyltransf_24"/>
    <property type="match status" value="1"/>
</dbReference>
<dbReference type="STRING" id="1168289.GCA_000259075_02884"/>
<dbReference type="Proteomes" id="UP000252733">
    <property type="component" value="Unassembled WGS sequence"/>
</dbReference>
<reference evidence="1 2" key="1">
    <citation type="submission" date="2018-07" db="EMBL/GenBank/DDBJ databases">
        <title>Freshwater and sediment microbial communities from various areas in North America, analyzing microbe dynamics in response to fracking.</title>
        <authorList>
            <person name="Lamendella R."/>
        </authorList>
    </citation>
    <scope>NUCLEOTIDE SEQUENCE [LARGE SCALE GENOMIC DNA]</scope>
    <source>
        <strain evidence="1 2">160A</strain>
    </source>
</reference>
<keyword evidence="1" id="KW-0489">Methyltransferase</keyword>
<evidence type="ECO:0000313" key="1">
    <source>
        <dbReference type="EMBL" id="RCW36683.1"/>
    </source>
</evidence>
<dbReference type="Gene3D" id="3.40.50.150">
    <property type="entry name" value="Vaccinia Virus protein VP39"/>
    <property type="match status" value="1"/>
</dbReference>
<keyword evidence="1" id="KW-0808">Transferase</keyword>
<organism evidence="1 2">
    <name type="scientific">Marinilabilia salmonicolor</name>
    <dbReference type="NCBI Taxonomy" id="989"/>
    <lineage>
        <taxon>Bacteria</taxon>
        <taxon>Pseudomonadati</taxon>
        <taxon>Bacteroidota</taxon>
        <taxon>Bacteroidia</taxon>
        <taxon>Marinilabiliales</taxon>
        <taxon>Marinilabiliaceae</taxon>
        <taxon>Marinilabilia</taxon>
    </lineage>
</organism>
<evidence type="ECO:0000313" key="2">
    <source>
        <dbReference type="Proteomes" id="UP000252733"/>
    </source>
</evidence>
<dbReference type="AlphaFoldDB" id="A0A2T0XDH8"/>
<accession>A0A2T0XDH8</accession>